<evidence type="ECO:0000256" key="3">
    <source>
        <dbReference type="ARBA" id="ARBA00022692"/>
    </source>
</evidence>
<accession>A0A3E4FB29</accession>
<dbReference type="InterPro" id="IPR051204">
    <property type="entry name" value="ABC_transp_perm/SBD"/>
</dbReference>
<comment type="caution">
    <text evidence="8">The sequence shown here is derived from an EMBL/GenBank/DDBJ whole genome shotgun (WGS) entry which is preliminary data.</text>
</comment>
<dbReference type="InterPro" id="IPR000515">
    <property type="entry name" value="MetI-like"/>
</dbReference>
<evidence type="ECO:0000256" key="2">
    <source>
        <dbReference type="ARBA" id="ARBA00022448"/>
    </source>
</evidence>
<dbReference type="Proteomes" id="UP000260664">
    <property type="component" value="Unassembled WGS sequence"/>
</dbReference>
<dbReference type="CDD" id="cd06261">
    <property type="entry name" value="TM_PBP2"/>
    <property type="match status" value="1"/>
</dbReference>
<dbReference type="Gene3D" id="1.10.3720.10">
    <property type="entry name" value="MetI-like"/>
    <property type="match status" value="1"/>
</dbReference>
<protein>
    <submittedName>
        <fullName evidence="8">ABC transporter permease</fullName>
    </submittedName>
</protein>
<name>A0A3E4FB29_9FIRM</name>
<feature type="domain" description="ABC transmembrane type-1" evidence="7">
    <location>
        <begin position="20"/>
        <end position="203"/>
    </location>
</feature>
<dbReference type="SUPFAM" id="SSF161098">
    <property type="entry name" value="MetI-like"/>
    <property type="match status" value="1"/>
</dbReference>
<dbReference type="PANTHER" id="PTHR30177:SF4">
    <property type="entry name" value="OSMOPROTECTANT IMPORT PERMEASE PROTEIN OSMW"/>
    <property type="match status" value="1"/>
</dbReference>
<evidence type="ECO:0000313" key="11">
    <source>
        <dbReference type="Proteomes" id="UP000284883"/>
    </source>
</evidence>
<dbReference type="PANTHER" id="PTHR30177">
    <property type="entry name" value="GLYCINE BETAINE/L-PROLINE TRANSPORT SYSTEM PERMEASE PROTEIN PROW"/>
    <property type="match status" value="1"/>
</dbReference>
<keyword evidence="5 6" id="KW-0472">Membrane</keyword>
<dbReference type="Proteomes" id="UP000284883">
    <property type="component" value="Unassembled WGS sequence"/>
</dbReference>
<evidence type="ECO:0000313" key="9">
    <source>
        <dbReference type="EMBL" id="RHB40555.1"/>
    </source>
</evidence>
<gene>
    <name evidence="9" type="ORF">DW885_05640</name>
    <name evidence="8" type="ORF">DXD84_01290</name>
</gene>
<evidence type="ECO:0000256" key="5">
    <source>
        <dbReference type="ARBA" id="ARBA00023136"/>
    </source>
</evidence>
<dbReference type="AlphaFoldDB" id="A0A3E4FB29"/>
<evidence type="ECO:0000313" key="10">
    <source>
        <dbReference type="Proteomes" id="UP000260664"/>
    </source>
</evidence>
<organism evidence="8 10">
    <name type="scientific">Dorea formicigenerans</name>
    <dbReference type="NCBI Taxonomy" id="39486"/>
    <lineage>
        <taxon>Bacteria</taxon>
        <taxon>Bacillati</taxon>
        <taxon>Bacillota</taxon>
        <taxon>Clostridia</taxon>
        <taxon>Lachnospirales</taxon>
        <taxon>Lachnospiraceae</taxon>
        <taxon>Dorea</taxon>
    </lineage>
</organism>
<comment type="similarity">
    <text evidence="6">Belongs to the binding-protein-dependent transport system permease family.</text>
</comment>
<feature type="transmembrane region" description="Helical" evidence="6">
    <location>
        <begin position="145"/>
        <end position="169"/>
    </location>
</feature>
<reference evidence="10 11" key="1">
    <citation type="submission" date="2018-08" db="EMBL/GenBank/DDBJ databases">
        <title>A genome reference for cultivated species of the human gut microbiota.</title>
        <authorList>
            <person name="Zou Y."/>
            <person name="Xue W."/>
            <person name="Luo G."/>
        </authorList>
    </citation>
    <scope>NUCLEOTIDE SEQUENCE [LARGE SCALE GENOMIC DNA]</scope>
    <source>
        <strain evidence="9 11">AM40-15AC</strain>
        <strain evidence="8 10">TM09-19AC</strain>
    </source>
</reference>
<dbReference type="InterPro" id="IPR035906">
    <property type="entry name" value="MetI-like_sf"/>
</dbReference>
<dbReference type="PROSITE" id="PS50928">
    <property type="entry name" value="ABC_TM1"/>
    <property type="match status" value="1"/>
</dbReference>
<feature type="transmembrane region" description="Helical" evidence="6">
    <location>
        <begin position="181"/>
        <end position="202"/>
    </location>
</feature>
<feature type="transmembrane region" description="Helical" evidence="6">
    <location>
        <begin position="53"/>
        <end position="74"/>
    </location>
</feature>
<keyword evidence="2 6" id="KW-0813">Transport</keyword>
<evidence type="ECO:0000256" key="6">
    <source>
        <dbReference type="RuleBase" id="RU363032"/>
    </source>
</evidence>
<evidence type="ECO:0000259" key="7">
    <source>
        <dbReference type="PROSITE" id="PS50928"/>
    </source>
</evidence>
<keyword evidence="4 6" id="KW-1133">Transmembrane helix</keyword>
<sequence length="211" mass="22810">MIAKMINYAIQDSQRYMQLTKEHLLIDLAAFIICILIAVPLGYICAKHEKISVPLVAIANLIMVIPSLAMFALLQPILGIGMTPALIALVSLGIPTMMLNTKSGYLNVDRIVCENAYAMGMEPWRVCLQVETPLALPAILNGMRITAVSIIAGTAIAAYVGAGGLGFYIKLGLTARKMEATYLGAFTVAVIAIIVDNILAFFQRRQLKKVA</sequence>
<evidence type="ECO:0000313" key="8">
    <source>
        <dbReference type="EMBL" id="RGI86822.1"/>
    </source>
</evidence>
<evidence type="ECO:0000256" key="4">
    <source>
        <dbReference type="ARBA" id="ARBA00022989"/>
    </source>
</evidence>
<dbReference type="EMBL" id="QSGQ01000003">
    <property type="protein sequence ID" value="RHB40555.1"/>
    <property type="molecule type" value="Genomic_DNA"/>
</dbReference>
<dbReference type="Pfam" id="PF00528">
    <property type="entry name" value="BPD_transp_1"/>
    <property type="match status" value="1"/>
</dbReference>
<dbReference type="GO" id="GO:0055085">
    <property type="term" value="P:transmembrane transport"/>
    <property type="evidence" value="ECO:0007669"/>
    <property type="project" value="InterPro"/>
</dbReference>
<feature type="transmembrane region" description="Helical" evidence="6">
    <location>
        <begin position="80"/>
        <end position="100"/>
    </location>
</feature>
<comment type="subcellular location">
    <subcellularLocation>
        <location evidence="6">Cell membrane</location>
        <topology evidence="6">Multi-pass membrane protein</topology>
    </subcellularLocation>
    <subcellularLocation>
        <location evidence="1">Membrane</location>
        <topology evidence="1">Multi-pass membrane protein</topology>
    </subcellularLocation>
</comment>
<dbReference type="GO" id="GO:0005886">
    <property type="term" value="C:plasma membrane"/>
    <property type="evidence" value="ECO:0007669"/>
    <property type="project" value="UniProtKB-SubCell"/>
</dbReference>
<dbReference type="EMBL" id="QSOI01000001">
    <property type="protein sequence ID" value="RGI86822.1"/>
    <property type="molecule type" value="Genomic_DNA"/>
</dbReference>
<feature type="transmembrane region" description="Helical" evidence="6">
    <location>
        <begin position="24"/>
        <end position="46"/>
    </location>
</feature>
<keyword evidence="3 6" id="KW-0812">Transmembrane</keyword>
<evidence type="ECO:0000256" key="1">
    <source>
        <dbReference type="ARBA" id="ARBA00004141"/>
    </source>
</evidence>
<proteinExistence type="inferred from homology"/>
<dbReference type="GO" id="GO:0031460">
    <property type="term" value="P:glycine betaine transport"/>
    <property type="evidence" value="ECO:0007669"/>
    <property type="project" value="TreeGrafter"/>
</dbReference>
<dbReference type="RefSeq" id="WP_117494163.1">
    <property type="nucleotide sequence ID" value="NZ_QSGQ01000003.1"/>
</dbReference>